<evidence type="ECO:0000313" key="3">
    <source>
        <dbReference type="Proteomes" id="UP000325440"/>
    </source>
</evidence>
<keyword evidence="3" id="KW-1185">Reference proteome</keyword>
<name>A0A5E4M605_9HEMI</name>
<sequence length="398" mass="41284">MTKVSTASNKSLHLTGIGLAVQAFYINLTLDTVMGGDLIQLKPAGPPVINPAGVWTVDQAPQGYVAAGSAPQGYATAGSNLALNGLQALQAFGGNKLDANGYRDQNGYYRDNNGALNGYDVGNTYGGVNDRGVTSVEGGAYGGINGRNKGHQVAGFSTSYQKNESGNKATYYDDGLGHGGVIQYGAKDQRFRDGEGKAYGGGFHDSTVKTNAVGQQGQYGNGDGYHTAGGQAGDAANSQTYGSRSDSGSNLVAGTPYLVTAPETMPPVIHLPPQYVQQAPQYVQPAVVPQYVPQPQYVQQAQYVPQGSYEVQAPYDLQGAYMPQAGAGGLYQAGAGGLYQAGLPQLPSAVQQQPGSALPPYSVQLPALSLTARSPSGQYVVPMPPKLYVDKPNATSSS</sequence>
<dbReference type="Pfam" id="PF16009">
    <property type="entry name" value="DUF4779"/>
    <property type="match status" value="1"/>
</dbReference>
<feature type="compositionally biased region" description="Polar residues" evidence="1">
    <location>
        <begin position="236"/>
        <end position="249"/>
    </location>
</feature>
<dbReference type="OrthoDB" id="6620482at2759"/>
<dbReference type="EMBL" id="CABPRJ010000045">
    <property type="protein sequence ID" value="VVC26762.1"/>
    <property type="molecule type" value="Genomic_DNA"/>
</dbReference>
<proteinExistence type="predicted"/>
<dbReference type="AlphaFoldDB" id="A0A5E4M605"/>
<evidence type="ECO:0000256" key="1">
    <source>
        <dbReference type="SAM" id="MobiDB-lite"/>
    </source>
</evidence>
<organism evidence="2 3">
    <name type="scientific">Cinara cedri</name>
    <dbReference type="NCBI Taxonomy" id="506608"/>
    <lineage>
        <taxon>Eukaryota</taxon>
        <taxon>Metazoa</taxon>
        <taxon>Ecdysozoa</taxon>
        <taxon>Arthropoda</taxon>
        <taxon>Hexapoda</taxon>
        <taxon>Insecta</taxon>
        <taxon>Pterygota</taxon>
        <taxon>Neoptera</taxon>
        <taxon>Paraneoptera</taxon>
        <taxon>Hemiptera</taxon>
        <taxon>Sternorrhyncha</taxon>
        <taxon>Aphidomorpha</taxon>
        <taxon>Aphidoidea</taxon>
        <taxon>Aphididae</taxon>
        <taxon>Lachninae</taxon>
        <taxon>Cinara</taxon>
    </lineage>
</organism>
<dbReference type="InterPro" id="IPR031959">
    <property type="entry name" value="DUF4779"/>
</dbReference>
<protein>
    <submittedName>
        <fullName evidence="2">Uncharacterized protein</fullName>
    </submittedName>
</protein>
<dbReference type="Proteomes" id="UP000325440">
    <property type="component" value="Unassembled WGS sequence"/>
</dbReference>
<accession>A0A5E4M605</accession>
<gene>
    <name evidence="2" type="ORF">CINCED_3A022850</name>
</gene>
<evidence type="ECO:0000313" key="2">
    <source>
        <dbReference type="EMBL" id="VVC26762.1"/>
    </source>
</evidence>
<reference evidence="2 3" key="1">
    <citation type="submission" date="2019-08" db="EMBL/GenBank/DDBJ databases">
        <authorList>
            <person name="Alioto T."/>
            <person name="Alioto T."/>
            <person name="Gomez Garrido J."/>
        </authorList>
    </citation>
    <scope>NUCLEOTIDE SEQUENCE [LARGE SCALE GENOMIC DNA]</scope>
</reference>
<feature type="region of interest" description="Disordered" evidence="1">
    <location>
        <begin position="213"/>
        <end position="249"/>
    </location>
</feature>